<dbReference type="InterPro" id="IPR039470">
    <property type="entry name" value="Nuc_deoxyri_tr2"/>
</dbReference>
<dbReference type="Gene3D" id="3.40.50.450">
    <property type="match status" value="1"/>
</dbReference>
<evidence type="ECO:0008006" key="2">
    <source>
        <dbReference type="Google" id="ProtNLM"/>
    </source>
</evidence>
<gene>
    <name evidence="1" type="ORF">LCGC14_1987720</name>
</gene>
<dbReference type="EMBL" id="LAZR01022356">
    <property type="protein sequence ID" value="KKL82140.1"/>
    <property type="molecule type" value="Genomic_DNA"/>
</dbReference>
<dbReference type="AlphaFoldDB" id="A0A0F9HKB7"/>
<evidence type="ECO:0000313" key="1">
    <source>
        <dbReference type="EMBL" id="KKL82140.1"/>
    </source>
</evidence>
<protein>
    <recommendedName>
        <fullName evidence="2">Nucleoside 2-deoxyribosyltransferase like</fullName>
    </recommendedName>
</protein>
<dbReference type="Pfam" id="PF15891">
    <property type="entry name" value="Nuc_deoxyri_tr2"/>
    <property type="match status" value="1"/>
</dbReference>
<name>A0A0F9HKB7_9ZZZZ</name>
<organism evidence="1">
    <name type="scientific">marine sediment metagenome</name>
    <dbReference type="NCBI Taxonomy" id="412755"/>
    <lineage>
        <taxon>unclassified sequences</taxon>
        <taxon>metagenomes</taxon>
        <taxon>ecological metagenomes</taxon>
    </lineage>
</organism>
<reference evidence="1" key="1">
    <citation type="journal article" date="2015" name="Nature">
        <title>Complex archaea that bridge the gap between prokaryotes and eukaryotes.</title>
        <authorList>
            <person name="Spang A."/>
            <person name="Saw J.H."/>
            <person name="Jorgensen S.L."/>
            <person name="Zaremba-Niedzwiedzka K."/>
            <person name="Martijn J."/>
            <person name="Lind A.E."/>
            <person name="van Eijk R."/>
            <person name="Schleper C."/>
            <person name="Guy L."/>
            <person name="Ettema T.J."/>
        </authorList>
    </citation>
    <scope>NUCLEOTIDE SEQUENCE</scope>
</reference>
<accession>A0A0F9HKB7</accession>
<proteinExistence type="predicted"/>
<sequence length="176" mass="20527">MIEVKAPNNPIRSGVYRSNIFLAGSIEQGTAENWQERLVDELKDERHVIIFNPRRDDWDADLPQTIDNETFNEQVTWELFNLERATCIPMYFQPGTKSPITLLELGLFARSGKLIVCCPEGFWRKGNVDILCREYEIRQVDSLDMLVLAVMDDIKSLRNRKAGLERRRRRRLPNCS</sequence>
<comment type="caution">
    <text evidence="1">The sequence shown here is derived from an EMBL/GenBank/DDBJ whole genome shotgun (WGS) entry which is preliminary data.</text>
</comment>